<dbReference type="EMBL" id="AYLO01000021">
    <property type="protein sequence ID" value="ESS73435.1"/>
    <property type="molecule type" value="Genomic_DNA"/>
</dbReference>
<dbReference type="AlphaFoldDB" id="V5BJE6"/>
<dbReference type="InterPro" id="IPR038765">
    <property type="entry name" value="Papain-like_cys_pep_sf"/>
</dbReference>
<dbReference type="Pfam" id="PF09899">
    <property type="entry name" value="DUF2126"/>
    <property type="match status" value="1"/>
</dbReference>
<dbReference type="RefSeq" id="WP_023493617.1">
    <property type="nucleotide sequence ID" value="NZ_AYLO01000021.1"/>
</dbReference>
<proteinExistence type="predicted"/>
<dbReference type="InterPro" id="IPR013589">
    <property type="entry name" value="Bac_transglu_N"/>
</dbReference>
<dbReference type="InterPro" id="IPR002931">
    <property type="entry name" value="Transglutaminase-like"/>
</dbReference>
<accession>V5BJE6</accession>
<dbReference type="PANTHER" id="PTHR33490:SF1">
    <property type="entry name" value="SLL1233 PROTEIN"/>
    <property type="match status" value="1"/>
</dbReference>
<keyword evidence="3" id="KW-1185">Reference proteome</keyword>
<dbReference type="Pfam" id="PF08379">
    <property type="entry name" value="Bact_transglu_N"/>
    <property type="match status" value="1"/>
</dbReference>
<organism evidence="2 3">
    <name type="scientific">Methyloglobulus morosus KoM1</name>
    <dbReference type="NCBI Taxonomy" id="1116472"/>
    <lineage>
        <taxon>Bacteria</taxon>
        <taxon>Pseudomonadati</taxon>
        <taxon>Pseudomonadota</taxon>
        <taxon>Gammaproteobacteria</taxon>
        <taxon>Methylococcales</taxon>
        <taxon>Methylococcaceae</taxon>
        <taxon>Methyloglobulus</taxon>
    </lineage>
</organism>
<dbReference type="SUPFAM" id="SSF54001">
    <property type="entry name" value="Cysteine proteinases"/>
    <property type="match status" value="1"/>
</dbReference>
<dbReference type="STRING" id="1116472.MGMO_21c00250"/>
<evidence type="ECO:0000259" key="1">
    <source>
        <dbReference type="SMART" id="SM00460"/>
    </source>
</evidence>
<reference evidence="2 3" key="1">
    <citation type="journal article" date="2013" name="Genome Announc.">
        <title>Draft Genome Sequence of the Methanotrophic Gammaproteobacterium Methyloglobulus morosus DSM 22980 Strain KoM1.</title>
        <authorList>
            <person name="Poehlein A."/>
            <person name="Deutzmann J.S."/>
            <person name="Daniel R."/>
            <person name="Simeonova D.D."/>
        </authorList>
    </citation>
    <scope>NUCLEOTIDE SEQUENCE [LARGE SCALE GENOMIC DNA]</scope>
    <source>
        <strain evidence="2 3">KoM1</strain>
    </source>
</reference>
<dbReference type="Gene3D" id="3.10.620.30">
    <property type="match status" value="1"/>
</dbReference>
<dbReference type="InterPro" id="IPR018667">
    <property type="entry name" value="DUF2126"/>
</dbReference>
<feature type="domain" description="Transglutaminase-like" evidence="1">
    <location>
        <begin position="172"/>
        <end position="248"/>
    </location>
</feature>
<protein>
    <recommendedName>
        <fullName evidence="1">Transglutaminase-like domain-containing protein</fullName>
    </recommendedName>
</protein>
<comment type="caution">
    <text evidence="2">The sequence shown here is derived from an EMBL/GenBank/DDBJ whole genome shotgun (WGS) entry which is preliminary data.</text>
</comment>
<dbReference type="eggNOG" id="COG1305">
    <property type="taxonomic scope" value="Bacteria"/>
</dbReference>
<dbReference type="Proteomes" id="UP000017842">
    <property type="component" value="Unassembled WGS sequence"/>
</dbReference>
<name>V5BJE6_9GAMM</name>
<evidence type="ECO:0000313" key="2">
    <source>
        <dbReference type="EMBL" id="ESS73435.1"/>
    </source>
</evidence>
<dbReference type="PANTHER" id="PTHR33490">
    <property type="entry name" value="BLR5614 PROTEIN-RELATED"/>
    <property type="match status" value="1"/>
</dbReference>
<dbReference type="Pfam" id="PF01841">
    <property type="entry name" value="Transglut_core"/>
    <property type="match status" value="1"/>
</dbReference>
<dbReference type="OrthoDB" id="9804872at2"/>
<evidence type="ECO:0000313" key="3">
    <source>
        <dbReference type="Proteomes" id="UP000017842"/>
    </source>
</evidence>
<dbReference type="SMART" id="SM00460">
    <property type="entry name" value="TGc"/>
    <property type="match status" value="1"/>
</dbReference>
<sequence length="1133" mass="129410">MTIRVAIRHKTIYSFDRLVSLSPHVFRLRPAVHSRTPIKAYALRIEPKNHFINWQQDPFGNILARVVFPEKCRKLSVEVEVIADMTVINPFDFFVEEYAENYPFKYDSLTLKELQPYLEITEKGDLLKKWVKNFDISKRNINDFLVEINRTVFEAINYNIRMEVGIQSCEETLKKRSGSCRDSAWLLVQILRHLGLAARFVSGYLVQLTADIKALDGPSGPEQDFTDLHAWTEVYIPGAGWIGLDPTSGLLASEGHIPLACTPDPASAAPVTGGTDKCEVAFEFSNTVERLHEDPRVTKPYSDDQWYRIDALGQAVDRQLLEQDVRLTMGGEPTFVSIDDMEGAEWNTHADGANKRERAQQLTIRLRDVFTEGAMLHYGQGKWYPGEPLPRWQYGIFWRKDGSPIWRQPALLADINQDYGLTVKQAEKFTHQLSKRLGIHTKYINTAFEDSFYYLWQEGSLPDNINPLKSNLKDSIERKTLTQLLDTGLDQPIGFAVPITWNWPEQCWKSGPWTFRRDAMFLIPGNSPMGMRLPLASLPWVAPDKRDPQEPQSLFEDLPDLKDYHGEVAKRYSHIEAKAVEHPDFIGQDLGDAEPSIQVEVPHTALCVEAREGRLYIFMPPLTLLEHYLELVAAIEATAESLAMPVVLEGYEPPRDYRIERLMVTPDPGVIEVNIHPSKSWQELVDKTTVLYEEARQSRLGTEKFMQDGRHTGTGGGNHITMGAETPTDSPLLRRPDLLRSLITYWQHHPGLSYLFSGMFIGPTSQAPRVDEGRDEKLYELEIAFQQMPEGEVPEPWLVDRLLRHLLTDITGNTHRSEFCIDKLYSPDSSTGRLGILELRAFEMPPHARMSLVQMVLLRSLIAWFWREPYKHDLVRWGTELHDRFMLPHYVREDMKQVVKDLQRAGYGFELEWLDPFFEFRFPRYGNTMVDGIDMELRFAIEPWHVLGEEVSSTGTARYVDSSVERLQVSVSGFTEGRYVIACNGRRLPMRSTGRKGEFIAGVRYRAWQPPSALHPTIAPHTPLVLDVIDTWNGHSVGGCTYYVAHPGGRSYDDFPVNAYAAETRRMTRFWDYGHTPGVIIRPPLAMSPAAASDKPLLARFSATDGAPRAMSPPAEELSEEYPFTLDLRHRNR</sequence>
<dbReference type="eggNOG" id="COG4196">
    <property type="taxonomic scope" value="Bacteria"/>
</dbReference>
<gene>
    <name evidence="2" type="ORF">MGMO_21c00250</name>
</gene>
<dbReference type="PATRIC" id="fig|1116472.3.peg.729"/>